<dbReference type="Proteomes" id="UP001607302">
    <property type="component" value="Unassembled WGS sequence"/>
</dbReference>
<evidence type="ECO:0000313" key="3">
    <source>
        <dbReference type="Proteomes" id="UP001607302"/>
    </source>
</evidence>
<feature type="compositionally biased region" description="Polar residues" evidence="1">
    <location>
        <begin position="172"/>
        <end position="183"/>
    </location>
</feature>
<feature type="compositionally biased region" description="Low complexity" evidence="1">
    <location>
        <begin position="25"/>
        <end position="41"/>
    </location>
</feature>
<accession>A0ABD2A0W9</accession>
<evidence type="ECO:0000256" key="1">
    <source>
        <dbReference type="SAM" id="MobiDB-lite"/>
    </source>
</evidence>
<feature type="compositionally biased region" description="Low complexity" evidence="1">
    <location>
        <begin position="51"/>
        <end position="63"/>
    </location>
</feature>
<sequence length="183" mass="18493">MFPKHSPLRIEEGGDGYSKVQRGNSAVSLVPRSVSRARPSTSAPPSPSLPPAATAVAAAASIPPLVPSAIPTPAPEPALASSRRRKRKGIAGRNGQAAKSGKSSRFPPEFELRHAGASRGVVRRPDAPPSLFPLRYSGNDDVVGDSASGSDGDGDGGGDSDGDDGGSGSGSCSQRCQAKVPSQ</sequence>
<dbReference type="AlphaFoldDB" id="A0ABD2A0W9"/>
<name>A0ABD2A0W9_VESSQ</name>
<proteinExistence type="predicted"/>
<reference evidence="2 3" key="1">
    <citation type="journal article" date="2024" name="Ann. Entomol. Soc. Am.">
        <title>Genomic analyses of the southern and eastern yellowjacket wasps (Hymenoptera: Vespidae) reveal evolutionary signatures of social life.</title>
        <authorList>
            <person name="Catto M.A."/>
            <person name="Caine P.B."/>
            <person name="Orr S.E."/>
            <person name="Hunt B.G."/>
            <person name="Goodisman M.A.D."/>
        </authorList>
    </citation>
    <scope>NUCLEOTIDE SEQUENCE [LARGE SCALE GENOMIC DNA]</scope>
    <source>
        <strain evidence="2">233</strain>
        <tissue evidence="2">Head and thorax</tissue>
    </source>
</reference>
<comment type="caution">
    <text evidence="2">The sequence shown here is derived from an EMBL/GenBank/DDBJ whole genome shotgun (WGS) entry which is preliminary data.</text>
</comment>
<evidence type="ECO:0000313" key="2">
    <source>
        <dbReference type="EMBL" id="KAL2714248.1"/>
    </source>
</evidence>
<gene>
    <name evidence="2" type="ORF">V1478_016805</name>
</gene>
<dbReference type="EMBL" id="JAUDFV010000157">
    <property type="protein sequence ID" value="KAL2714248.1"/>
    <property type="molecule type" value="Genomic_DNA"/>
</dbReference>
<keyword evidence="3" id="KW-1185">Reference proteome</keyword>
<feature type="compositionally biased region" description="Acidic residues" evidence="1">
    <location>
        <begin position="152"/>
        <end position="164"/>
    </location>
</feature>
<protein>
    <submittedName>
        <fullName evidence="2">Uncharacterized protein</fullName>
    </submittedName>
</protein>
<organism evidence="2 3">
    <name type="scientific">Vespula squamosa</name>
    <name type="common">Southern yellow jacket</name>
    <name type="synonym">Wasp</name>
    <dbReference type="NCBI Taxonomy" id="30214"/>
    <lineage>
        <taxon>Eukaryota</taxon>
        <taxon>Metazoa</taxon>
        <taxon>Ecdysozoa</taxon>
        <taxon>Arthropoda</taxon>
        <taxon>Hexapoda</taxon>
        <taxon>Insecta</taxon>
        <taxon>Pterygota</taxon>
        <taxon>Neoptera</taxon>
        <taxon>Endopterygota</taxon>
        <taxon>Hymenoptera</taxon>
        <taxon>Apocrita</taxon>
        <taxon>Aculeata</taxon>
        <taxon>Vespoidea</taxon>
        <taxon>Vespidae</taxon>
        <taxon>Vespinae</taxon>
        <taxon>Vespula</taxon>
    </lineage>
</organism>
<feature type="compositionally biased region" description="Pro residues" evidence="1">
    <location>
        <begin position="64"/>
        <end position="76"/>
    </location>
</feature>
<feature type="compositionally biased region" description="Low complexity" evidence="1">
    <location>
        <begin position="137"/>
        <end position="150"/>
    </location>
</feature>
<feature type="region of interest" description="Disordered" evidence="1">
    <location>
        <begin position="1"/>
        <end position="183"/>
    </location>
</feature>